<dbReference type="EMBL" id="CAJJDM010000064">
    <property type="protein sequence ID" value="CAD8080013.1"/>
    <property type="molecule type" value="Genomic_DNA"/>
</dbReference>
<comment type="caution">
    <text evidence="8">The sequence shown here is derived from an EMBL/GenBank/DDBJ whole genome shotgun (WGS) entry which is preliminary data.</text>
</comment>
<gene>
    <name evidence="8" type="ORF">PPRIM_AZ9-3.1.T0630048</name>
</gene>
<accession>A0A8S1MSF2</accession>
<keyword evidence="2 6" id="KW-0812">Transmembrane</keyword>
<dbReference type="InterPro" id="IPR005821">
    <property type="entry name" value="Ion_trans_dom"/>
</dbReference>
<evidence type="ECO:0000313" key="8">
    <source>
        <dbReference type="EMBL" id="CAD8080013.1"/>
    </source>
</evidence>
<evidence type="ECO:0000256" key="6">
    <source>
        <dbReference type="SAM" id="Phobius"/>
    </source>
</evidence>
<evidence type="ECO:0000256" key="5">
    <source>
        <dbReference type="SAM" id="MobiDB-lite"/>
    </source>
</evidence>
<dbReference type="OMA" id="TTMEYEK"/>
<keyword evidence="3 6" id="KW-1133">Transmembrane helix</keyword>
<feature type="domain" description="Cyclic nucleotide-binding" evidence="7">
    <location>
        <begin position="474"/>
        <end position="575"/>
    </location>
</feature>
<dbReference type="InterPro" id="IPR051413">
    <property type="entry name" value="K/Na_HCN_channel"/>
</dbReference>
<comment type="subcellular location">
    <subcellularLocation>
        <location evidence="1">Membrane</location>
        <topology evidence="1">Multi-pass membrane protein</topology>
    </subcellularLocation>
</comment>
<evidence type="ECO:0000259" key="7">
    <source>
        <dbReference type="PROSITE" id="PS50042"/>
    </source>
</evidence>
<dbReference type="Proteomes" id="UP000688137">
    <property type="component" value="Unassembled WGS sequence"/>
</dbReference>
<keyword evidence="9" id="KW-1185">Reference proteome</keyword>
<evidence type="ECO:0000256" key="4">
    <source>
        <dbReference type="ARBA" id="ARBA00023136"/>
    </source>
</evidence>
<dbReference type="GO" id="GO:0035725">
    <property type="term" value="P:sodium ion transmembrane transport"/>
    <property type="evidence" value="ECO:0007669"/>
    <property type="project" value="TreeGrafter"/>
</dbReference>
<keyword evidence="4 6" id="KW-0472">Membrane</keyword>
<dbReference type="CDD" id="cd00038">
    <property type="entry name" value="CAP_ED"/>
    <property type="match status" value="1"/>
</dbReference>
<dbReference type="GO" id="GO:0005249">
    <property type="term" value="F:voltage-gated potassium channel activity"/>
    <property type="evidence" value="ECO:0007669"/>
    <property type="project" value="TreeGrafter"/>
</dbReference>
<reference evidence="8" key="1">
    <citation type="submission" date="2021-01" db="EMBL/GenBank/DDBJ databases">
        <authorList>
            <consortium name="Genoscope - CEA"/>
            <person name="William W."/>
        </authorList>
    </citation>
    <scope>NUCLEOTIDE SEQUENCE</scope>
</reference>
<proteinExistence type="predicted"/>
<organism evidence="8 9">
    <name type="scientific">Paramecium primaurelia</name>
    <dbReference type="NCBI Taxonomy" id="5886"/>
    <lineage>
        <taxon>Eukaryota</taxon>
        <taxon>Sar</taxon>
        <taxon>Alveolata</taxon>
        <taxon>Ciliophora</taxon>
        <taxon>Intramacronucleata</taxon>
        <taxon>Oligohymenophorea</taxon>
        <taxon>Peniculida</taxon>
        <taxon>Parameciidae</taxon>
        <taxon>Paramecium</taxon>
    </lineage>
</organism>
<dbReference type="PANTHER" id="PTHR45689">
    <property type="entry name" value="I[[H]] CHANNEL, ISOFORM E"/>
    <property type="match status" value="1"/>
</dbReference>
<evidence type="ECO:0000256" key="3">
    <source>
        <dbReference type="ARBA" id="ARBA00022989"/>
    </source>
</evidence>
<evidence type="ECO:0000313" key="9">
    <source>
        <dbReference type="Proteomes" id="UP000688137"/>
    </source>
</evidence>
<dbReference type="InterPro" id="IPR000595">
    <property type="entry name" value="cNMP-bd_dom"/>
</dbReference>
<protein>
    <recommendedName>
        <fullName evidence="7">Cyclic nucleotide-binding domain-containing protein</fullName>
    </recommendedName>
</protein>
<feature type="compositionally biased region" description="Polar residues" evidence="5">
    <location>
        <begin position="685"/>
        <end position="696"/>
    </location>
</feature>
<dbReference type="AlphaFoldDB" id="A0A8S1MSF2"/>
<dbReference type="Pfam" id="PF00520">
    <property type="entry name" value="Ion_trans"/>
    <property type="match status" value="1"/>
</dbReference>
<dbReference type="GO" id="GO:0098855">
    <property type="term" value="C:HCN channel complex"/>
    <property type="evidence" value="ECO:0007669"/>
    <property type="project" value="TreeGrafter"/>
</dbReference>
<evidence type="ECO:0000256" key="1">
    <source>
        <dbReference type="ARBA" id="ARBA00004141"/>
    </source>
</evidence>
<dbReference type="PROSITE" id="PS50042">
    <property type="entry name" value="CNMP_BINDING_3"/>
    <property type="match status" value="1"/>
</dbReference>
<feature type="region of interest" description="Disordered" evidence="5">
    <location>
        <begin position="685"/>
        <end position="713"/>
    </location>
</feature>
<dbReference type="Pfam" id="PF00027">
    <property type="entry name" value="cNMP_binding"/>
    <property type="match status" value="1"/>
</dbReference>
<feature type="transmembrane region" description="Helical" evidence="6">
    <location>
        <begin position="194"/>
        <end position="214"/>
    </location>
</feature>
<dbReference type="PANTHER" id="PTHR45689:SF5">
    <property type="entry name" value="I[[H]] CHANNEL, ISOFORM E"/>
    <property type="match status" value="1"/>
</dbReference>
<name>A0A8S1MSF2_PARPR</name>
<feature type="transmembrane region" description="Helical" evidence="6">
    <location>
        <begin position="158"/>
        <end position="182"/>
    </location>
</feature>
<dbReference type="GO" id="GO:0003254">
    <property type="term" value="P:regulation of membrane depolarization"/>
    <property type="evidence" value="ECO:0007669"/>
    <property type="project" value="TreeGrafter"/>
</dbReference>
<sequence>MSVCSLSPRSQVDLKLFQQLSPQNNDPSLQNLTLEHQQYQDNFKPFRKLPVLQKQEQIKNVGNDKITYENPICDDQIELPKSQPCQQKATRNIFQLIKINNLVKRFKNILLCRSYILTQSQKEKIKSNLMFQEKYILDKKNIQKNTISFVIDPTNRFIILWDIIMFFVILSLIILIPFFWSFDQSYPILRIEEMSLFIIFFLIDIILKLNIAIIKKGNIIKTRKYILKKYLKTSFILDVLYLFLVYYSMKIESILIVISFCAFSLIKLQRVIGKIVKLLNLSEIQREIISLINLIITINLIAHFMACIWHYIGITTMEYEKNSWILHKNLQDDTKQIRYIFSYYWAIVTMITVGYGDITPQNHEEAFSCIFLMLLSCAVFTFSLNQVGTIVQNINKQKRQFQEMLRILTCYMQQHSVPDQLQSRARSYLEYRCIKRNQQSKYHLQSILEQLSSFLQQEIMLNVFKNLLQDCKIISHNFSEETIKKMSNSLQTAYYCPDEYIYHQNQLDDNYLYFLDYGKVEIYEQKSQQKMAELQKGKYFGEESFFTQQPHKFSVISRSFTKVFRISQTTFLNQLNKEENEVYHQIRHLFLFNSYIIGQKCQICSQSDHQIDNCKLLNYKPDIEKLILKDNLKIQNRQKQKRCVKRSCKALQIQHQLKLVQKALEQSQGQDDILFDEDENVSLNPQELELNTNKDSPVSKRKESYPKQSEPSLKADIKIPHDSNKRIQFQKSDGFNKSKQFQTSQQLRQTSETEIKLFGAPAENRTQVGQNSISCYYQIVGFEKAMEFKKFFPQFNLHVLISDYNKKTKILNKTSKSIYQLFNHSIKKRTSVRKARSSKYLQQH</sequence>
<evidence type="ECO:0000256" key="2">
    <source>
        <dbReference type="ARBA" id="ARBA00022692"/>
    </source>
</evidence>
<dbReference type="SMART" id="SM00100">
    <property type="entry name" value="cNMP"/>
    <property type="match status" value="1"/>
</dbReference>
<feature type="transmembrane region" description="Helical" evidence="6">
    <location>
        <begin position="230"/>
        <end position="248"/>
    </location>
</feature>
<feature type="transmembrane region" description="Helical" evidence="6">
    <location>
        <begin position="288"/>
        <end position="312"/>
    </location>
</feature>
<feature type="transmembrane region" description="Helical" evidence="6">
    <location>
        <begin position="367"/>
        <end position="384"/>
    </location>
</feature>
<feature type="transmembrane region" description="Helical" evidence="6">
    <location>
        <begin position="337"/>
        <end position="355"/>
    </location>
</feature>